<evidence type="ECO:0000313" key="2">
    <source>
        <dbReference type="Proteomes" id="UP000749040"/>
    </source>
</evidence>
<gene>
    <name evidence="1" type="ORF">ITX44_29670</name>
</gene>
<reference evidence="1 2" key="1">
    <citation type="submission" date="2021-01" db="EMBL/GenBank/DDBJ databases">
        <title>Streptomyces acididurans sp. nov., isolated from a peat swamp forest soil.</title>
        <authorList>
            <person name="Chantavorakit T."/>
            <person name="Duangmal K."/>
        </authorList>
    </citation>
    <scope>NUCLEOTIDE SEQUENCE [LARGE SCALE GENOMIC DNA]</scope>
    <source>
        <strain evidence="1 2">KK5PA1</strain>
    </source>
</reference>
<accession>A0ABS2TZ79</accession>
<organism evidence="1 2">
    <name type="scientific">Actinacidiphila acididurans</name>
    <dbReference type="NCBI Taxonomy" id="2784346"/>
    <lineage>
        <taxon>Bacteria</taxon>
        <taxon>Bacillati</taxon>
        <taxon>Actinomycetota</taxon>
        <taxon>Actinomycetes</taxon>
        <taxon>Kitasatosporales</taxon>
        <taxon>Streptomycetaceae</taxon>
        <taxon>Actinacidiphila</taxon>
    </lineage>
</organism>
<keyword evidence="2" id="KW-1185">Reference proteome</keyword>
<dbReference type="RefSeq" id="WP_205360876.1">
    <property type="nucleotide sequence ID" value="NZ_JADKYB010000019.1"/>
</dbReference>
<dbReference type="Proteomes" id="UP000749040">
    <property type="component" value="Unassembled WGS sequence"/>
</dbReference>
<proteinExistence type="predicted"/>
<name>A0ABS2TZ79_9ACTN</name>
<dbReference type="EMBL" id="JADKYB010000019">
    <property type="protein sequence ID" value="MBM9508649.1"/>
    <property type="molecule type" value="Genomic_DNA"/>
</dbReference>
<evidence type="ECO:0000313" key="1">
    <source>
        <dbReference type="EMBL" id="MBM9508649.1"/>
    </source>
</evidence>
<sequence>MADLDGGADERRRRCADALYGTGNPDTAAMWLDRYPGCLIVSVRAATGRCVTITRTGVRITVDPVGSPRQHRLLVLLLHQWLVDFSSGSGTAADPPTARHLSG</sequence>
<protein>
    <submittedName>
        <fullName evidence="1">Uncharacterized protein</fullName>
    </submittedName>
</protein>
<comment type="caution">
    <text evidence="1">The sequence shown here is derived from an EMBL/GenBank/DDBJ whole genome shotgun (WGS) entry which is preliminary data.</text>
</comment>